<name>A0A5M3XUP0_9ACTN</name>
<keyword evidence="2" id="KW-1185">Reference proteome</keyword>
<reference evidence="1 2" key="1">
    <citation type="submission" date="2019-10" db="EMBL/GenBank/DDBJ databases">
        <title>Whole genome shotgun sequence of Acrocarpospora pleiomorpha NBRC 16267.</title>
        <authorList>
            <person name="Ichikawa N."/>
            <person name="Kimura A."/>
            <person name="Kitahashi Y."/>
            <person name="Komaki H."/>
            <person name="Oguchi A."/>
        </authorList>
    </citation>
    <scope>NUCLEOTIDE SEQUENCE [LARGE SCALE GENOMIC DNA]</scope>
    <source>
        <strain evidence="1 2">NBRC 16267</strain>
    </source>
</reference>
<accession>A0A5M3XUP0</accession>
<dbReference type="AlphaFoldDB" id="A0A5M3XUP0"/>
<protein>
    <submittedName>
        <fullName evidence="1">Uncharacterized protein</fullName>
    </submittedName>
</protein>
<sequence length="114" mass="12590">MTDLPPPDIDLQEITTRHHIARHLLTALSASTLTLADLWNSIHAALDDIPALCAEILRMRDDMTALYHSRADLLAAARATLSADHAGEADPLYYLRDELTQHTPPPSDDQGNAW</sequence>
<comment type="caution">
    <text evidence="1">The sequence shown here is derived from an EMBL/GenBank/DDBJ whole genome shotgun (WGS) entry which is preliminary data.</text>
</comment>
<dbReference type="RefSeq" id="WP_155347949.1">
    <property type="nucleotide sequence ID" value="NZ_BAAAHM010000009.1"/>
</dbReference>
<dbReference type="EMBL" id="BLAF01000037">
    <property type="protein sequence ID" value="GES23033.1"/>
    <property type="molecule type" value="Genomic_DNA"/>
</dbReference>
<dbReference type="OrthoDB" id="3476559at2"/>
<evidence type="ECO:0000313" key="2">
    <source>
        <dbReference type="Proteomes" id="UP000377595"/>
    </source>
</evidence>
<gene>
    <name evidence="1" type="ORF">Aple_059320</name>
</gene>
<organism evidence="1 2">
    <name type="scientific">Acrocarpospora pleiomorpha</name>
    <dbReference type="NCBI Taxonomy" id="90975"/>
    <lineage>
        <taxon>Bacteria</taxon>
        <taxon>Bacillati</taxon>
        <taxon>Actinomycetota</taxon>
        <taxon>Actinomycetes</taxon>
        <taxon>Streptosporangiales</taxon>
        <taxon>Streptosporangiaceae</taxon>
        <taxon>Acrocarpospora</taxon>
    </lineage>
</organism>
<proteinExistence type="predicted"/>
<evidence type="ECO:0000313" key="1">
    <source>
        <dbReference type="EMBL" id="GES23033.1"/>
    </source>
</evidence>
<dbReference type="Proteomes" id="UP000377595">
    <property type="component" value="Unassembled WGS sequence"/>
</dbReference>